<dbReference type="OrthoDB" id="251597at2"/>
<gene>
    <name evidence="2" type="ORF">UC8_41680</name>
</gene>
<dbReference type="EMBL" id="CP042914">
    <property type="protein sequence ID" value="QEG42135.1"/>
    <property type="molecule type" value="Genomic_DNA"/>
</dbReference>
<dbReference type="SUPFAM" id="SSF52047">
    <property type="entry name" value="RNI-like"/>
    <property type="match status" value="1"/>
</dbReference>
<accession>A0A5B9QXN5</accession>
<dbReference type="InterPro" id="IPR036034">
    <property type="entry name" value="PDZ_sf"/>
</dbReference>
<protein>
    <recommendedName>
        <fullName evidence="1">PDZ domain-containing protein</fullName>
    </recommendedName>
</protein>
<dbReference type="CDD" id="cd06779">
    <property type="entry name" value="cpPDZ_Deg_HtrA-like"/>
    <property type="match status" value="1"/>
</dbReference>
<proteinExistence type="predicted"/>
<feature type="domain" description="PDZ" evidence="1">
    <location>
        <begin position="321"/>
        <end position="391"/>
    </location>
</feature>
<name>A0A5B9QXN5_9BACT</name>
<evidence type="ECO:0000313" key="2">
    <source>
        <dbReference type="EMBL" id="QEG42135.1"/>
    </source>
</evidence>
<evidence type="ECO:0000259" key="1">
    <source>
        <dbReference type="SMART" id="SM00228"/>
    </source>
</evidence>
<dbReference type="Pfam" id="PF13180">
    <property type="entry name" value="PDZ_2"/>
    <property type="match status" value="1"/>
</dbReference>
<keyword evidence="3" id="KW-1185">Reference proteome</keyword>
<organism evidence="2 3">
    <name type="scientific">Roseimaritima ulvae</name>
    <dbReference type="NCBI Taxonomy" id="980254"/>
    <lineage>
        <taxon>Bacteria</taxon>
        <taxon>Pseudomonadati</taxon>
        <taxon>Planctomycetota</taxon>
        <taxon>Planctomycetia</taxon>
        <taxon>Pirellulales</taxon>
        <taxon>Pirellulaceae</taxon>
        <taxon>Roseimaritima</taxon>
    </lineage>
</organism>
<dbReference type="KEGG" id="rul:UC8_41680"/>
<dbReference type="Gene3D" id="2.30.42.10">
    <property type="match status" value="1"/>
</dbReference>
<dbReference type="SMART" id="SM00228">
    <property type="entry name" value="PDZ"/>
    <property type="match status" value="1"/>
</dbReference>
<dbReference type="AlphaFoldDB" id="A0A5B9QXN5"/>
<dbReference type="InterPro" id="IPR001478">
    <property type="entry name" value="PDZ"/>
</dbReference>
<evidence type="ECO:0000313" key="3">
    <source>
        <dbReference type="Proteomes" id="UP000325286"/>
    </source>
</evidence>
<dbReference type="Gene3D" id="3.80.10.10">
    <property type="entry name" value="Ribonuclease Inhibitor"/>
    <property type="match status" value="1"/>
</dbReference>
<sequence length="408" mass="44494">MDLLDWWASGLADRRFSSLRVERIVNASTFLMAVVLCLLWPLAARSDEPADSTPAATQAADDARLQELIEKLASNQYVQREIASLELARIGARAVPALAAAVQQGDLEMTERAMQLLQRVALAEKPLDPPQGWNAIVQLAEKGSGTSASRAQAAMRAISLRRQAMAREQLAGDGIAVGLSNVVMEASSINEEVVHIPDTWEGELETLDWLAWLHGVQYIAVEGPAIDRDLLQRVTKMPDLKNIVITNTNVKSDDLAPLTELKRIDQLEIRYTPVDDQAIELLKKLPIRQKLILNGTQITPEGFRSIRSQLPGVQIVYKRGGFLGVRCDPFAPRCQVTLVIEGGAAQQAGMRTGDTVTKVGQKPIGRFADLQAAIGEYAPGEEIPITVDRGGQAIQLVAKLGTMQSEDN</sequence>
<dbReference type="InterPro" id="IPR032675">
    <property type="entry name" value="LRR_dom_sf"/>
</dbReference>
<dbReference type="Proteomes" id="UP000325286">
    <property type="component" value="Chromosome"/>
</dbReference>
<reference evidence="2 3" key="1">
    <citation type="submission" date="2019-08" db="EMBL/GenBank/DDBJ databases">
        <title>Deep-cultivation of Planctomycetes and their phenomic and genomic characterization uncovers novel biology.</title>
        <authorList>
            <person name="Wiegand S."/>
            <person name="Jogler M."/>
            <person name="Boedeker C."/>
            <person name="Pinto D."/>
            <person name="Vollmers J."/>
            <person name="Rivas-Marin E."/>
            <person name="Kohn T."/>
            <person name="Peeters S.H."/>
            <person name="Heuer A."/>
            <person name="Rast P."/>
            <person name="Oberbeckmann S."/>
            <person name="Bunk B."/>
            <person name="Jeske O."/>
            <person name="Meyerdierks A."/>
            <person name="Storesund J.E."/>
            <person name="Kallscheuer N."/>
            <person name="Luecker S."/>
            <person name="Lage O.M."/>
            <person name="Pohl T."/>
            <person name="Merkel B.J."/>
            <person name="Hornburger P."/>
            <person name="Mueller R.-W."/>
            <person name="Bruemmer F."/>
            <person name="Labrenz M."/>
            <person name="Spormann A.M."/>
            <person name="Op den Camp H."/>
            <person name="Overmann J."/>
            <person name="Amann R."/>
            <person name="Jetten M.S.M."/>
            <person name="Mascher T."/>
            <person name="Medema M.H."/>
            <person name="Devos D.P."/>
            <person name="Kaster A.-K."/>
            <person name="Ovreas L."/>
            <person name="Rohde M."/>
            <person name="Galperin M.Y."/>
            <person name="Jogler C."/>
        </authorList>
    </citation>
    <scope>NUCLEOTIDE SEQUENCE [LARGE SCALE GENOMIC DNA]</scope>
    <source>
        <strain evidence="2 3">UC8</strain>
    </source>
</reference>
<dbReference type="SUPFAM" id="SSF50156">
    <property type="entry name" value="PDZ domain-like"/>
    <property type="match status" value="1"/>
</dbReference>